<dbReference type="Gene3D" id="2.60.40.1110">
    <property type="match status" value="1"/>
</dbReference>
<dbReference type="InterPro" id="IPR041111">
    <property type="entry name" value="Pullulanase_Ins"/>
</dbReference>
<dbReference type="Pfam" id="PF03714">
    <property type="entry name" value="PUD"/>
    <property type="match status" value="1"/>
</dbReference>
<dbReference type="Gene3D" id="2.60.40.1130">
    <property type="entry name" value="Rab geranylgeranyltransferase alpha-subunit, insert domain"/>
    <property type="match status" value="1"/>
</dbReference>
<evidence type="ECO:0000256" key="1">
    <source>
        <dbReference type="ARBA" id="ARBA00008061"/>
    </source>
</evidence>
<dbReference type="CDD" id="cd10315">
    <property type="entry name" value="CBM41_pullulanase"/>
    <property type="match status" value="1"/>
</dbReference>
<dbReference type="SUPFAM" id="SSF51011">
    <property type="entry name" value="Glycosyl hydrolase domain"/>
    <property type="match status" value="1"/>
</dbReference>
<comment type="caution">
    <text evidence="11">The sequence shown here is derived from an EMBL/GenBank/DDBJ whole genome shotgun (WGS) entry which is preliminary data.</text>
</comment>
<evidence type="ECO:0000259" key="10">
    <source>
        <dbReference type="Pfam" id="PF18494"/>
    </source>
</evidence>
<evidence type="ECO:0000259" key="8">
    <source>
        <dbReference type="Pfam" id="PF11852"/>
    </source>
</evidence>
<dbReference type="AlphaFoldDB" id="A0A022PJ35"/>
<dbReference type="RefSeq" id="WP_072164798.1">
    <property type="nucleotide sequence ID" value="NZ_CAWLTM010000080.1"/>
</dbReference>
<evidence type="ECO:0000256" key="2">
    <source>
        <dbReference type="ARBA" id="ARBA00022729"/>
    </source>
</evidence>
<organism evidence="11 12">
    <name type="scientific">Photorhabdus aegyptia</name>
    <dbReference type="NCBI Taxonomy" id="2805098"/>
    <lineage>
        <taxon>Bacteria</taxon>
        <taxon>Pseudomonadati</taxon>
        <taxon>Pseudomonadota</taxon>
        <taxon>Gammaproteobacteria</taxon>
        <taxon>Enterobacterales</taxon>
        <taxon>Morganellaceae</taxon>
        <taxon>Photorhabdus</taxon>
    </lineage>
</organism>
<keyword evidence="12" id="KW-1185">Reference proteome</keyword>
<dbReference type="InterPro" id="IPR011839">
    <property type="entry name" value="Pullul_strch"/>
</dbReference>
<dbReference type="Gene3D" id="2.60.40.10">
    <property type="entry name" value="Immunoglobulins"/>
    <property type="match status" value="1"/>
</dbReference>
<name>A0A022PJ35_9GAMM</name>
<dbReference type="PATRIC" id="fig|1393736.3.peg.2565"/>
<dbReference type="Pfam" id="PF11852">
    <property type="entry name" value="Pullul_strch_C"/>
    <property type="match status" value="1"/>
</dbReference>
<accession>A0A022PJ35</accession>
<evidence type="ECO:0000313" key="12">
    <source>
        <dbReference type="Proteomes" id="UP000023464"/>
    </source>
</evidence>
<dbReference type="EMBL" id="JFGV01000035">
    <property type="protein sequence ID" value="EYU14933.1"/>
    <property type="molecule type" value="Genomic_DNA"/>
</dbReference>
<feature type="domain" description="Glycoside hydrolase family 13 N-terminal" evidence="6">
    <location>
        <begin position="304"/>
        <end position="388"/>
    </location>
</feature>
<dbReference type="PANTHER" id="PTHR43002">
    <property type="entry name" value="GLYCOGEN DEBRANCHING ENZYME"/>
    <property type="match status" value="1"/>
</dbReference>
<evidence type="ECO:0000259" key="9">
    <source>
        <dbReference type="Pfam" id="PF17967"/>
    </source>
</evidence>
<feature type="domain" description="Pullulanase N2" evidence="9">
    <location>
        <begin position="183"/>
        <end position="293"/>
    </location>
</feature>
<dbReference type="InterPro" id="IPR024561">
    <property type="entry name" value="Pullul_strch_C"/>
</dbReference>
<keyword evidence="3" id="KW-0378">Hydrolase</keyword>
<feature type="signal peptide" evidence="5">
    <location>
        <begin position="1"/>
        <end position="23"/>
    </location>
</feature>
<dbReference type="InterPro" id="IPR005323">
    <property type="entry name" value="CBM41_pullulanase"/>
</dbReference>
<dbReference type="CDD" id="cd02860">
    <property type="entry name" value="E_set_Pullulanase"/>
    <property type="match status" value="1"/>
</dbReference>
<dbReference type="SUPFAM" id="SSF49452">
    <property type="entry name" value="Starch-binding domain-like"/>
    <property type="match status" value="1"/>
</dbReference>
<keyword evidence="4" id="KW-0326">Glycosidase</keyword>
<evidence type="ECO:0000256" key="3">
    <source>
        <dbReference type="ARBA" id="ARBA00022801"/>
    </source>
</evidence>
<dbReference type="InterPro" id="IPR013780">
    <property type="entry name" value="Glyco_hydro_b"/>
</dbReference>
<dbReference type="PROSITE" id="PS51257">
    <property type="entry name" value="PROKAR_LIPOPROTEIN"/>
    <property type="match status" value="1"/>
</dbReference>
<protein>
    <submittedName>
        <fullName evidence="11">Alpha-1,6-glucosidase, pullulanase-type</fullName>
    </submittedName>
</protein>
<evidence type="ECO:0000313" key="11">
    <source>
        <dbReference type="EMBL" id="EYU14933.1"/>
    </source>
</evidence>
<dbReference type="GO" id="GO:0051060">
    <property type="term" value="F:pullulanase activity"/>
    <property type="evidence" value="ECO:0007669"/>
    <property type="project" value="InterPro"/>
</dbReference>
<dbReference type="SUPFAM" id="SSF81296">
    <property type="entry name" value="E set domains"/>
    <property type="match status" value="2"/>
</dbReference>
<dbReference type="GO" id="GO:0030246">
    <property type="term" value="F:carbohydrate binding"/>
    <property type="evidence" value="ECO:0007669"/>
    <property type="project" value="InterPro"/>
</dbReference>
<reference evidence="11 12" key="1">
    <citation type="submission" date="2014-03" db="EMBL/GenBank/DDBJ databases">
        <title>Draft Genome of Photorhabdus luminescens BA1, an Egyptian Isolate.</title>
        <authorList>
            <person name="Ghazal S."/>
            <person name="Hurst S.G.IV."/>
            <person name="Morris K."/>
            <person name="Thomas K."/>
            <person name="Tisa L.S."/>
        </authorList>
    </citation>
    <scope>NUCLEOTIDE SEQUENCE [LARGE SCALE GENOMIC DNA]</scope>
    <source>
        <strain evidence="11 12">BA1</strain>
    </source>
</reference>
<dbReference type="Proteomes" id="UP000023464">
    <property type="component" value="Unassembled WGS sequence"/>
</dbReference>
<dbReference type="Pfam" id="PF02922">
    <property type="entry name" value="CBM_48"/>
    <property type="match status" value="1"/>
</dbReference>
<dbReference type="Gene3D" id="3.20.20.80">
    <property type="entry name" value="Glycosidases"/>
    <property type="match status" value="1"/>
</dbReference>
<feature type="chain" id="PRO_5001506078" evidence="5">
    <location>
        <begin position="24"/>
        <end position="1090"/>
    </location>
</feature>
<dbReference type="Gene3D" id="2.60.40.1180">
    <property type="entry name" value="Golgi alpha-mannosidase II"/>
    <property type="match status" value="1"/>
</dbReference>
<dbReference type="InterPro" id="IPR017853">
    <property type="entry name" value="GH"/>
</dbReference>
<evidence type="ECO:0000259" key="6">
    <source>
        <dbReference type="Pfam" id="PF02922"/>
    </source>
</evidence>
<dbReference type="CDD" id="cd11341">
    <property type="entry name" value="AmyAc_Pullulanase_LD-like"/>
    <property type="match status" value="1"/>
</dbReference>
<dbReference type="InterPro" id="IPR013784">
    <property type="entry name" value="Carb-bd-like_fold"/>
</dbReference>
<dbReference type="SUPFAM" id="SSF51445">
    <property type="entry name" value="(Trans)glycosidases"/>
    <property type="match status" value="1"/>
</dbReference>
<dbReference type="InterPro" id="IPR004193">
    <property type="entry name" value="Glyco_hydro_13_N"/>
</dbReference>
<feature type="domain" description="Alpha-1,6-glucosidases pullulanase-type C-terminal" evidence="8">
    <location>
        <begin position="912"/>
        <end position="1074"/>
    </location>
</feature>
<feature type="domain" description="Pullulanase carbohydrate-binding module 41" evidence="7">
    <location>
        <begin position="76"/>
        <end position="168"/>
    </location>
</feature>
<comment type="similarity">
    <text evidence="1">Belongs to the glycosyl hydrolase 13 family.</text>
</comment>
<sequence length="1090" mass="120559">MVAHFWKRAYLALLSSTFVLLLASCDNNSSLPESPEEPMAHIPNKVPSEAAVAGNFQAVIHLVDIAKLSQSPTTNRDYSTNTLYLWNDKNCDALASPSLSWDDISATPAGSDSYGPYWVIPLTKNAGCINFIVRDGSNNKLIDSDLKISFSDFKNRTVSVIPGSHQIYSSRAAAFNSVFGVSQASAHWVDNQTLLWSGGADKPHVRLYYNRNGKVEANDEGNFIDSYLTLTPTTLSQKTADRFPHLRKLTAFRLPADTDVDTLLTGDLVALATNEAGLLLSATQVQTAGVLDDHFANVADTLEYGALINDVGVTFRLWAPTAQHVGLVIYDKDKQVIANHAMNRNPASGSWSWQGDKELVGAYYRYVLTVYHPYSRNVEHYEVTDPYSHSLSTNSEYSQVINLDDEALKPQDWDSVLMPHSQNTPADIARMTIYEAHVRDLSVADSTVPETWRGKYLALTADNSDMFKHLKALSQAGVTHMELLPVFDVASINEFSNQVADLNHPFSRLYQVNPKVRSSRFADYYNSSQTVGEVLQELQRGDSANNPQVQELNAIIAETDSYNWGYDPFHYSVPEGSYATDAEGSVRIKEFRAMIQAIKQQLGMNVVMDVAYNHTNAAGPTDRSSVLDKIVPWYYHRLNEISGNVESNTCCHDTAPEHRMFAKLIEDSLVTWVKDYKIDAFRFDLMGYHPKAQILSALAKVRAINPSVYFFGEGWNSGQEDRFEIASQINLKGTGVGTFSDRLRDAVQGGGPFDSADSIRINQGVGNGAGTLLNEMAWFDANEARHLADLVRLGMAGNLADFVMIDKDGAVKTGRDINYKGAIAGYAADPIEVINYVSKHDNQTLWDIISYKAAREADLATRVRMQAISLATTFLGQGLAFAQHGSELLRSKSFTRDSYNSGDWFNRVSYTYQDNNYDVGMPDQRVDGENYALIEKVKNMVDKPGRTELLQMTAFYQELLRLRQFSPLMTLGDGASVKQRVDFLNVGPHQQLGLLVMTIDDGNTTGDDRDSRFDGLVVMINAAPHPATVRDLNVRGLKLNDIQSELGRASLAAGIKIAKDGTVTLPAWSVAVLVLPQDGVSGTGLPVRRK</sequence>
<dbReference type="GO" id="GO:0005975">
    <property type="term" value="P:carbohydrate metabolic process"/>
    <property type="evidence" value="ECO:0007669"/>
    <property type="project" value="InterPro"/>
</dbReference>
<feature type="domain" description="Pullulanase Ins" evidence="10">
    <location>
        <begin position="489"/>
        <end position="562"/>
    </location>
</feature>
<evidence type="ECO:0000256" key="5">
    <source>
        <dbReference type="SAM" id="SignalP"/>
    </source>
</evidence>
<evidence type="ECO:0000256" key="4">
    <source>
        <dbReference type="ARBA" id="ARBA00023295"/>
    </source>
</evidence>
<evidence type="ECO:0000259" key="7">
    <source>
        <dbReference type="Pfam" id="PF03714"/>
    </source>
</evidence>
<proteinExistence type="inferred from homology"/>
<dbReference type="InterPro" id="IPR014756">
    <property type="entry name" value="Ig_E-set"/>
</dbReference>
<gene>
    <name evidence="11" type="ORF">BA1DRAFT_02509</name>
</gene>
<dbReference type="NCBIfam" id="TIGR02103">
    <property type="entry name" value="pullul_strch"/>
    <property type="match status" value="1"/>
</dbReference>
<dbReference type="Pfam" id="PF18494">
    <property type="entry name" value="Pullulanase_Ins"/>
    <property type="match status" value="1"/>
</dbReference>
<dbReference type="InterPro" id="IPR013783">
    <property type="entry name" value="Ig-like_fold"/>
</dbReference>
<dbReference type="InterPro" id="IPR040671">
    <property type="entry name" value="Pullulanase_N2"/>
</dbReference>
<keyword evidence="2 5" id="KW-0732">Signal</keyword>
<dbReference type="Pfam" id="PF17967">
    <property type="entry name" value="Pullulanase_N2"/>
    <property type="match status" value="1"/>
</dbReference>